<evidence type="ECO:0000256" key="1">
    <source>
        <dbReference type="SAM" id="SignalP"/>
    </source>
</evidence>
<dbReference type="InterPro" id="IPR038625">
    <property type="entry name" value="R_equi_Vir_sf"/>
</dbReference>
<feature type="chain" id="PRO_5033776883" description="Jacalin-type lectin domain-containing protein" evidence="1">
    <location>
        <begin position="20"/>
        <end position="123"/>
    </location>
</feature>
<accession>A0A2Z6QYY6</accession>
<evidence type="ECO:0008006" key="5">
    <source>
        <dbReference type="Google" id="ProtNLM"/>
    </source>
</evidence>
<dbReference type="AlphaFoldDB" id="A0A2Z6QYY6"/>
<reference evidence="3" key="2">
    <citation type="submission" date="2019-10" db="EMBL/GenBank/DDBJ databases">
        <title>Conservation and host-specific expression of non-tandemly repeated heterogenous ribosome RNA gene in arbuscular mycorrhizal fungi.</title>
        <authorList>
            <person name="Maeda T."/>
            <person name="Kobayashi Y."/>
            <person name="Nakagawa T."/>
            <person name="Ezawa T."/>
            <person name="Yamaguchi K."/>
            <person name="Bino T."/>
            <person name="Nishimoto Y."/>
            <person name="Shigenobu S."/>
            <person name="Kawaguchi M."/>
        </authorList>
    </citation>
    <scope>NUCLEOTIDE SEQUENCE</scope>
    <source>
        <strain evidence="3">HR1</strain>
    </source>
</reference>
<keyword evidence="4" id="KW-1185">Reference proteome</keyword>
<feature type="signal peptide" evidence="1">
    <location>
        <begin position="1"/>
        <end position="19"/>
    </location>
</feature>
<dbReference type="Proteomes" id="UP000615446">
    <property type="component" value="Unassembled WGS sequence"/>
</dbReference>
<evidence type="ECO:0000313" key="2">
    <source>
        <dbReference type="EMBL" id="GBB95347.1"/>
    </source>
</evidence>
<dbReference type="Gene3D" id="2.40.128.480">
    <property type="entry name" value="Rhodococcus equi virulence-associated protein"/>
    <property type="match status" value="1"/>
</dbReference>
<proteinExistence type="predicted"/>
<protein>
    <recommendedName>
        <fullName evidence="5">Jacalin-type lectin domain-containing protein</fullName>
    </recommendedName>
</protein>
<evidence type="ECO:0000313" key="4">
    <source>
        <dbReference type="Proteomes" id="UP000247702"/>
    </source>
</evidence>
<gene>
    <name evidence="3" type="ORF">RCL2_002701300</name>
    <name evidence="2" type="ORF">RclHR1_25120001</name>
</gene>
<keyword evidence="1" id="KW-0732">Signal</keyword>
<dbReference type="EMBL" id="BEXD01001683">
    <property type="protein sequence ID" value="GBB95347.1"/>
    <property type="molecule type" value="Genomic_DNA"/>
</dbReference>
<dbReference type="Proteomes" id="UP000247702">
    <property type="component" value="Unassembled WGS sequence"/>
</dbReference>
<sequence length="123" mass="13872">MKLIFFLFLLTTLAAINSASESDAHVNVECTYTSCEFTVYIINGTFKGRFNSIGSGITQYWGKLNATSVVETKTATHFNFDLSFYDMRIDFRDRTERIVGELIASTSFVSPFIGKGTVYGEWM</sequence>
<evidence type="ECO:0000313" key="3">
    <source>
        <dbReference type="EMBL" id="GET00560.1"/>
    </source>
</evidence>
<reference evidence="2 4" key="1">
    <citation type="submission" date="2017-11" db="EMBL/GenBank/DDBJ databases">
        <title>The genome of Rhizophagus clarus HR1 reveals common genetic basis of auxotrophy among arbuscular mycorrhizal fungi.</title>
        <authorList>
            <person name="Kobayashi Y."/>
        </authorList>
    </citation>
    <scope>NUCLEOTIDE SEQUENCE [LARGE SCALE GENOMIC DNA]</scope>
    <source>
        <strain evidence="2 4">HR1</strain>
    </source>
</reference>
<dbReference type="EMBL" id="BLAL01000285">
    <property type="protein sequence ID" value="GET00560.1"/>
    <property type="molecule type" value="Genomic_DNA"/>
</dbReference>
<name>A0A2Z6QYY6_9GLOM</name>
<organism evidence="2 4">
    <name type="scientific">Rhizophagus clarus</name>
    <dbReference type="NCBI Taxonomy" id="94130"/>
    <lineage>
        <taxon>Eukaryota</taxon>
        <taxon>Fungi</taxon>
        <taxon>Fungi incertae sedis</taxon>
        <taxon>Mucoromycota</taxon>
        <taxon>Glomeromycotina</taxon>
        <taxon>Glomeromycetes</taxon>
        <taxon>Glomerales</taxon>
        <taxon>Glomeraceae</taxon>
        <taxon>Rhizophagus</taxon>
    </lineage>
</organism>
<comment type="caution">
    <text evidence="2">The sequence shown here is derived from an EMBL/GenBank/DDBJ whole genome shotgun (WGS) entry which is preliminary data.</text>
</comment>